<evidence type="ECO:0000256" key="9">
    <source>
        <dbReference type="RuleBase" id="RU000688"/>
    </source>
</evidence>
<protein>
    <recommendedName>
        <fullName evidence="11">G-protein coupled receptors family 1 profile domain-containing protein</fullName>
    </recommendedName>
</protein>
<name>A0A2T7P2Y3_POMCA</name>
<dbReference type="PANTHER" id="PTHR24230:SF0">
    <property type="entry name" value="G-PROTEIN COUPLED RECEPTORS FAMILY 1 PROFILE DOMAIN-CONTAINING PROTEIN"/>
    <property type="match status" value="1"/>
</dbReference>
<dbReference type="Gene3D" id="1.20.1070.10">
    <property type="entry name" value="Rhodopsin 7-helix transmembrane proteins"/>
    <property type="match status" value="1"/>
</dbReference>
<keyword evidence="7 9" id="KW-0675">Receptor</keyword>
<evidence type="ECO:0000256" key="7">
    <source>
        <dbReference type="ARBA" id="ARBA00023170"/>
    </source>
</evidence>
<evidence type="ECO:0000256" key="10">
    <source>
        <dbReference type="SAM" id="Phobius"/>
    </source>
</evidence>
<dbReference type="PANTHER" id="PTHR24230">
    <property type="entry name" value="G-PROTEIN COUPLED RECEPTOR"/>
    <property type="match status" value="1"/>
</dbReference>
<dbReference type="AlphaFoldDB" id="A0A2T7P2Y3"/>
<dbReference type="CDD" id="cd00637">
    <property type="entry name" value="7tm_classA_rhodopsin-like"/>
    <property type="match status" value="1"/>
</dbReference>
<evidence type="ECO:0000256" key="4">
    <source>
        <dbReference type="ARBA" id="ARBA00022989"/>
    </source>
</evidence>
<feature type="transmembrane region" description="Helical" evidence="10">
    <location>
        <begin position="147"/>
        <end position="169"/>
    </location>
</feature>
<evidence type="ECO:0000256" key="3">
    <source>
        <dbReference type="ARBA" id="ARBA00022692"/>
    </source>
</evidence>
<keyword evidence="2" id="KW-1003">Cell membrane</keyword>
<keyword evidence="8 9" id="KW-0807">Transducer</keyword>
<evidence type="ECO:0000256" key="8">
    <source>
        <dbReference type="ARBA" id="ARBA00023224"/>
    </source>
</evidence>
<evidence type="ECO:0000259" key="11">
    <source>
        <dbReference type="PROSITE" id="PS50262"/>
    </source>
</evidence>
<evidence type="ECO:0000256" key="2">
    <source>
        <dbReference type="ARBA" id="ARBA00022475"/>
    </source>
</evidence>
<comment type="similarity">
    <text evidence="9">Belongs to the G-protein coupled receptor 1 family.</text>
</comment>
<proteinExistence type="inferred from homology"/>
<dbReference type="PROSITE" id="PS50262">
    <property type="entry name" value="G_PROTEIN_RECEP_F1_2"/>
    <property type="match status" value="1"/>
</dbReference>
<dbReference type="SUPFAM" id="SSF81321">
    <property type="entry name" value="Family A G protein-coupled receptor-like"/>
    <property type="match status" value="1"/>
</dbReference>
<evidence type="ECO:0000313" key="12">
    <source>
        <dbReference type="EMBL" id="PVD27743.1"/>
    </source>
</evidence>
<accession>A0A2T7P2Y3</accession>
<dbReference type="GO" id="GO:0005886">
    <property type="term" value="C:plasma membrane"/>
    <property type="evidence" value="ECO:0007669"/>
    <property type="project" value="UniProtKB-SubCell"/>
</dbReference>
<keyword evidence="6 10" id="KW-0472">Membrane</keyword>
<evidence type="ECO:0000256" key="1">
    <source>
        <dbReference type="ARBA" id="ARBA00004651"/>
    </source>
</evidence>
<reference evidence="12 13" key="1">
    <citation type="submission" date="2018-04" db="EMBL/GenBank/DDBJ databases">
        <title>The genome of golden apple snail Pomacea canaliculata provides insight into stress tolerance and invasive adaptation.</title>
        <authorList>
            <person name="Liu C."/>
            <person name="Liu B."/>
            <person name="Ren Y."/>
            <person name="Zhang Y."/>
            <person name="Wang H."/>
            <person name="Li S."/>
            <person name="Jiang F."/>
            <person name="Yin L."/>
            <person name="Zhang G."/>
            <person name="Qian W."/>
            <person name="Fan W."/>
        </authorList>
    </citation>
    <scope>NUCLEOTIDE SEQUENCE [LARGE SCALE GENOMIC DNA]</scope>
    <source>
        <strain evidence="12">SZHN2017</strain>
        <tissue evidence="12">Muscle</tissue>
    </source>
</reference>
<feature type="transmembrane region" description="Helical" evidence="10">
    <location>
        <begin position="101"/>
        <end position="126"/>
    </location>
</feature>
<evidence type="ECO:0000256" key="5">
    <source>
        <dbReference type="ARBA" id="ARBA00023040"/>
    </source>
</evidence>
<dbReference type="InterPro" id="IPR017452">
    <property type="entry name" value="GPCR_Rhodpsn_7TM"/>
</dbReference>
<dbReference type="OrthoDB" id="6153266at2759"/>
<comment type="subcellular location">
    <subcellularLocation>
        <location evidence="1">Cell membrane</location>
        <topology evidence="1">Multi-pass membrane protein</topology>
    </subcellularLocation>
</comment>
<evidence type="ECO:0000313" key="13">
    <source>
        <dbReference type="Proteomes" id="UP000245119"/>
    </source>
</evidence>
<dbReference type="PROSITE" id="PS00237">
    <property type="entry name" value="G_PROTEIN_RECEP_F1_1"/>
    <property type="match status" value="1"/>
</dbReference>
<sequence length="259" mass="29365">MNQEASSLTAGEWTQLEKDAKLEELNEETFRIVFPSVVFCVLIMTIGIPGNILVLVVYASQFRPSTTRVFIMAMSICDLFTSVITVPFMIYRLRHMYKVPVLSLCAFLVTVAHFPVIMSNSLLVCMAMDRWRRVCRPFEWQLSPLHASQLVVVCFILSAFLVLPVGLLYGERKFDTKYPGLQGRICDFPNNSHMYGIIVLAYVAILLAFVGFSYGSIIFRLHQQDKKFSTKSIVPIEVQSSSTSFISQDKKMSDSVDIE</sequence>
<dbReference type="InterPro" id="IPR000276">
    <property type="entry name" value="GPCR_Rhodpsn"/>
</dbReference>
<dbReference type="PRINTS" id="PR00237">
    <property type="entry name" value="GPCRRHODOPSN"/>
</dbReference>
<gene>
    <name evidence="12" type="ORF">C0Q70_12915</name>
</gene>
<feature type="transmembrane region" description="Helical" evidence="10">
    <location>
        <begin position="197"/>
        <end position="219"/>
    </location>
</feature>
<feature type="transmembrane region" description="Helical" evidence="10">
    <location>
        <begin position="32"/>
        <end position="57"/>
    </location>
</feature>
<dbReference type="EMBL" id="PZQS01000007">
    <property type="protein sequence ID" value="PVD27743.1"/>
    <property type="molecule type" value="Genomic_DNA"/>
</dbReference>
<keyword evidence="4 10" id="KW-1133">Transmembrane helix</keyword>
<feature type="domain" description="G-protein coupled receptors family 1 profile" evidence="11">
    <location>
        <begin position="50"/>
        <end position="259"/>
    </location>
</feature>
<feature type="transmembrane region" description="Helical" evidence="10">
    <location>
        <begin position="69"/>
        <end position="89"/>
    </location>
</feature>
<keyword evidence="5 9" id="KW-0297">G-protein coupled receptor</keyword>
<keyword evidence="13" id="KW-1185">Reference proteome</keyword>
<dbReference type="GO" id="GO:0007218">
    <property type="term" value="P:neuropeptide signaling pathway"/>
    <property type="evidence" value="ECO:0007669"/>
    <property type="project" value="TreeGrafter"/>
</dbReference>
<dbReference type="Pfam" id="PF00001">
    <property type="entry name" value="7tm_1"/>
    <property type="match status" value="1"/>
</dbReference>
<keyword evidence="3 9" id="KW-0812">Transmembrane</keyword>
<dbReference type="GO" id="GO:0008528">
    <property type="term" value="F:G protein-coupled peptide receptor activity"/>
    <property type="evidence" value="ECO:0007669"/>
    <property type="project" value="TreeGrafter"/>
</dbReference>
<organism evidence="12 13">
    <name type="scientific">Pomacea canaliculata</name>
    <name type="common">Golden apple snail</name>
    <dbReference type="NCBI Taxonomy" id="400727"/>
    <lineage>
        <taxon>Eukaryota</taxon>
        <taxon>Metazoa</taxon>
        <taxon>Spiralia</taxon>
        <taxon>Lophotrochozoa</taxon>
        <taxon>Mollusca</taxon>
        <taxon>Gastropoda</taxon>
        <taxon>Caenogastropoda</taxon>
        <taxon>Architaenioglossa</taxon>
        <taxon>Ampullarioidea</taxon>
        <taxon>Ampullariidae</taxon>
        <taxon>Pomacea</taxon>
    </lineage>
</organism>
<comment type="caution">
    <text evidence="12">The sequence shown here is derived from an EMBL/GenBank/DDBJ whole genome shotgun (WGS) entry which is preliminary data.</text>
</comment>
<evidence type="ECO:0000256" key="6">
    <source>
        <dbReference type="ARBA" id="ARBA00023136"/>
    </source>
</evidence>
<dbReference type="Proteomes" id="UP000245119">
    <property type="component" value="Linkage Group LG7"/>
</dbReference>